<organism evidence="2 3">
    <name type="scientific">Curtobacterium citreum</name>
    <dbReference type="NCBI Taxonomy" id="2036"/>
    <lineage>
        <taxon>Bacteria</taxon>
        <taxon>Bacillati</taxon>
        <taxon>Actinomycetota</taxon>
        <taxon>Actinomycetes</taxon>
        <taxon>Micrococcales</taxon>
        <taxon>Microbacteriaceae</taxon>
        <taxon>Curtobacterium</taxon>
    </lineage>
</organism>
<dbReference type="AlphaFoldDB" id="A0A850DX28"/>
<dbReference type="EMBL" id="JABMCG010000126">
    <property type="protein sequence ID" value="NUU29977.1"/>
    <property type="molecule type" value="Genomic_DNA"/>
</dbReference>
<evidence type="ECO:0000313" key="2">
    <source>
        <dbReference type="EMBL" id="NUU29977.1"/>
    </source>
</evidence>
<dbReference type="Proteomes" id="UP000539146">
    <property type="component" value="Unassembled WGS sequence"/>
</dbReference>
<proteinExistence type="predicted"/>
<keyword evidence="1" id="KW-0472">Membrane</keyword>
<evidence type="ECO:0000256" key="1">
    <source>
        <dbReference type="SAM" id="Phobius"/>
    </source>
</evidence>
<reference evidence="2 3" key="1">
    <citation type="submission" date="2020-05" db="EMBL/GenBank/DDBJ databases">
        <title>Genome Sequencing of Type Strains.</title>
        <authorList>
            <person name="Lemaire J.F."/>
            <person name="Inderbitzin P."/>
            <person name="Gregorio O.A."/>
            <person name="Collins S.B."/>
            <person name="Wespe N."/>
            <person name="Knight-Connoni V."/>
        </authorList>
    </citation>
    <scope>NUCLEOTIDE SEQUENCE [LARGE SCALE GENOMIC DNA]</scope>
    <source>
        <strain evidence="2 3">DSM 20512</strain>
    </source>
</reference>
<sequence length="193" mass="20595">MTGLAAAAQLAALISIVVTVGLFAYTQVMTIRAGRSQAREAAVLEVLDALDRITRRRTWPTVARLWHKPELDYALLVPRLLVGLPKRDRAIATWLATQVNLMNAASTQSQVFKVALEASSRIANWHIGEVPTSWFESAVRAHSPRKPRGNLRVLMTSIAAAAGLVAAGLTASAVAGVGAGVAQLRVRKVADNG</sequence>
<feature type="transmembrane region" description="Helical" evidence="1">
    <location>
        <begin position="153"/>
        <end position="179"/>
    </location>
</feature>
<dbReference type="RefSeq" id="WP_175327027.1">
    <property type="nucleotide sequence ID" value="NZ_BAAAWP010000001.1"/>
</dbReference>
<comment type="caution">
    <text evidence="2">The sequence shown here is derived from an EMBL/GenBank/DDBJ whole genome shotgun (WGS) entry which is preliminary data.</text>
</comment>
<accession>A0A850DX28</accession>
<keyword evidence="1" id="KW-1133">Transmembrane helix</keyword>
<gene>
    <name evidence="2" type="ORF">HP467_17940</name>
</gene>
<feature type="transmembrane region" description="Helical" evidence="1">
    <location>
        <begin position="6"/>
        <end position="25"/>
    </location>
</feature>
<protein>
    <submittedName>
        <fullName evidence="2">Uncharacterized protein</fullName>
    </submittedName>
</protein>
<name>A0A850DX28_9MICO</name>
<evidence type="ECO:0000313" key="3">
    <source>
        <dbReference type="Proteomes" id="UP000539146"/>
    </source>
</evidence>
<keyword evidence="1" id="KW-0812">Transmembrane</keyword>